<dbReference type="RefSeq" id="WP_378567609.1">
    <property type="nucleotide sequence ID" value="NZ_JBHSDL010000030.1"/>
</dbReference>
<comment type="similarity">
    <text evidence="1">Belongs to the WXG100 family.</text>
</comment>
<comment type="caution">
    <text evidence="2">The sequence shown here is derived from an EMBL/GenBank/DDBJ whole genome shotgun (WGS) entry which is preliminary data.</text>
</comment>
<gene>
    <name evidence="2" type="ORF">ACFO5K_24535</name>
</gene>
<dbReference type="NCBIfam" id="TIGR03930">
    <property type="entry name" value="WXG100_ESAT6"/>
    <property type="match status" value="1"/>
</dbReference>
<dbReference type="EMBL" id="JBHSDL010000030">
    <property type="protein sequence ID" value="MFC4377252.1"/>
    <property type="molecule type" value="Genomic_DNA"/>
</dbReference>
<dbReference type="Pfam" id="PF06013">
    <property type="entry name" value="WXG100"/>
    <property type="match status" value="1"/>
</dbReference>
<dbReference type="SUPFAM" id="SSF140453">
    <property type="entry name" value="EsxAB dimer-like"/>
    <property type="match status" value="1"/>
</dbReference>
<evidence type="ECO:0000313" key="3">
    <source>
        <dbReference type="Proteomes" id="UP001595844"/>
    </source>
</evidence>
<sequence>MASDFKVDLDHLDQIVTKLVGLAGFIGDHLDEIDDQVATLIGTGWEGIAGDAYQVAHQQWAVGAREFVEGIRDMSDAAKAAHERYTNAIDINLRMLQGG</sequence>
<dbReference type="InterPro" id="IPR010310">
    <property type="entry name" value="T7SS_ESAT-6-like"/>
</dbReference>
<accession>A0ABV8VQQ8</accession>
<evidence type="ECO:0000256" key="1">
    <source>
        <dbReference type="RuleBase" id="RU362001"/>
    </source>
</evidence>
<evidence type="ECO:0000313" key="2">
    <source>
        <dbReference type="EMBL" id="MFC4377252.1"/>
    </source>
</evidence>
<proteinExistence type="inferred from homology"/>
<dbReference type="InterPro" id="IPR036689">
    <property type="entry name" value="ESAT-6-like_sf"/>
</dbReference>
<protein>
    <recommendedName>
        <fullName evidence="1">ESAT-6-like protein</fullName>
    </recommendedName>
</protein>
<name>A0ABV8VQQ8_9NOCA</name>
<reference evidence="3" key="1">
    <citation type="journal article" date="2019" name="Int. J. Syst. Evol. Microbiol.">
        <title>The Global Catalogue of Microorganisms (GCM) 10K type strain sequencing project: providing services to taxonomists for standard genome sequencing and annotation.</title>
        <authorList>
            <consortium name="The Broad Institute Genomics Platform"/>
            <consortium name="The Broad Institute Genome Sequencing Center for Infectious Disease"/>
            <person name="Wu L."/>
            <person name="Ma J."/>
        </authorList>
    </citation>
    <scope>NUCLEOTIDE SEQUENCE [LARGE SCALE GENOMIC DNA]</scope>
    <source>
        <strain evidence="3">IBRC-M 10490</strain>
    </source>
</reference>
<dbReference type="Proteomes" id="UP001595844">
    <property type="component" value="Unassembled WGS sequence"/>
</dbReference>
<dbReference type="Gene3D" id="1.10.287.1060">
    <property type="entry name" value="ESAT-6-like"/>
    <property type="match status" value="1"/>
</dbReference>
<keyword evidence="3" id="KW-1185">Reference proteome</keyword>
<organism evidence="2 3">
    <name type="scientific">Nocardia halotolerans</name>
    <dbReference type="NCBI Taxonomy" id="1755878"/>
    <lineage>
        <taxon>Bacteria</taxon>
        <taxon>Bacillati</taxon>
        <taxon>Actinomycetota</taxon>
        <taxon>Actinomycetes</taxon>
        <taxon>Mycobacteriales</taxon>
        <taxon>Nocardiaceae</taxon>
        <taxon>Nocardia</taxon>
    </lineage>
</organism>